<gene>
    <name evidence="1" type="ORF">AL1_08520</name>
</gene>
<dbReference type="KEGG" id="ash:AL1_08520"/>
<dbReference type="PATRIC" id="fig|717959.3.peg.2444"/>
<reference evidence="1 2" key="1">
    <citation type="submission" date="2010-03" db="EMBL/GenBank/DDBJ databases">
        <title>The genome sequence of Alistipes shahii WAL 8301.</title>
        <authorList>
            <consortium name="metaHIT consortium -- http://www.metahit.eu/"/>
            <person name="Pajon A."/>
            <person name="Turner K."/>
            <person name="Parkhill J."/>
        </authorList>
    </citation>
    <scope>NUCLEOTIDE SEQUENCE [LARGE SCALE GENOMIC DNA]</scope>
    <source>
        <strain evidence="1 2">WAL 8301</strain>
    </source>
</reference>
<dbReference type="BioCyc" id="ASHA717959:AL1_RS04000-MONOMER"/>
<dbReference type="Proteomes" id="UP000008794">
    <property type="component" value="Chromosome"/>
</dbReference>
<keyword evidence="2" id="KW-1185">Reference proteome</keyword>
<evidence type="ECO:0000313" key="2">
    <source>
        <dbReference type="Proteomes" id="UP000008794"/>
    </source>
</evidence>
<sequence length="75" mass="8461">MTDRKMELYERYFARKLDDYLARNPAENPGIAQTRISAASAVYLADRQVAQHPAVALDRALGILYIDFSGDTEIL</sequence>
<proteinExistence type="predicted"/>
<name>D4IKE1_9BACT</name>
<evidence type="ECO:0000313" key="1">
    <source>
        <dbReference type="EMBL" id="CBK63403.1"/>
    </source>
</evidence>
<dbReference type="HOGENOM" id="CLU_2662937_0_0_10"/>
<dbReference type="EMBL" id="FP929032">
    <property type="protein sequence ID" value="CBK63403.1"/>
    <property type="molecule type" value="Genomic_DNA"/>
</dbReference>
<accession>D4IKE1</accession>
<protein>
    <submittedName>
        <fullName evidence="1">Uncharacterized protein</fullName>
    </submittedName>
</protein>
<dbReference type="RefSeq" id="WP_015546338.1">
    <property type="nucleotide sequence ID" value="NC_021030.1"/>
</dbReference>
<organism evidence="1 2">
    <name type="scientific">Alistipes shahii WAL 8301</name>
    <dbReference type="NCBI Taxonomy" id="717959"/>
    <lineage>
        <taxon>Bacteria</taxon>
        <taxon>Pseudomonadati</taxon>
        <taxon>Bacteroidota</taxon>
        <taxon>Bacteroidia</taxon>
        <taxon>Bacteroidales</taxon>
        <taxon>Rikenellaceae</taxon>
        <taxon>Alistipes</taxon>
    </lineage>
</organism>
<reference evidence="1 2" key="2">
    <citation type="submission" date="2010-03" db="EMBL/GenBank/DDBJ databases">
        <authorList>
            <person name="Pajon A."/>
        </authorList>
    </citation>
    <scope>NUCLEOTIDE SEQUENCE [LARGE SCALE GENOMIC DNA]</scope>
    <source>
        <strain evidence="1 2">WAL 8301</strain>
    </source>
</reference>
<dbReference type="AlphaFoldDB" id="D4IKE1"/>
<dbReference type="GeneID" id="92755897"/>